<protein>
    <recommendedName>
        <fullName evidence="4">Protein ASI3</fullName>
    </recommendedName>
</protein>
<feature type="transmembrane region" description="Helical" evidence="1">
    <location>
        <begin position="94"/>
        <end position="112"/>
    </location>
</feature>
<evidence type="ECO:0000313" key="3">
    <source>
        <dbReference type="Proteomes" id="UP000001997"/>
    </source>
</evidence>
<sequence>MDALPEGETSFFGALGTAIYEQMQMAEEKGLSWDRYGRIAAYCCSSYALICFMTALTLNRILVLAAPSQRRRHGPSLHQLDGSLHDWSQQVRRWFSIFLRCTAIAVLGFNLYRVLVALNVQRQIGTPEGKSWWFLRLISDRFFAYDPQFYAKSQFMATPSTKVMVGPSSEIYWPIFLGVCYSLLVETFVSVSNGNKPYSESLITLFELSVAFHSDDSGYGVFGMRRPVPTTEQSLMLSFFSILSYLNIHIGALVNNNRTRLIPSSIISLSFLAYLVARVPFFSILWLSFIPQVIIVGVLLISITIFLVAVIGTGFQWRNLDYTTFLFPEDSENSATRGLAGLTLEDDFTTGILKLGELALISAGKLSYVSEIGGVPASKETWIEKSLWEKFGDHVNALKSRSSSDIIHLLEHATQHGYGNMIENPSSTWMYDEGVTIREQVPRNMKDVSSLRKKYSGMKQLVGNLMELVYGLVVDKSMQPVFRKVLGRDYNEPKLPRYLQGAVNPEIGSDEEGTSDEENIVDTNAYSADELLEFIDQPWTDNDKSGDYLGIESELESDFESDDPGDVGEIVDTQFLTDLTQPDFANIFRYRLEYDGILTRSRFNKQTMQKDDGSKLIELLMERKIERDKRSKKATNGDDDLDDDIPYPCVVCQINPREFISWPCRCFSVCGSCRINLATKGMDGCVCCRRHVDGVTKVYIP</sequence>
<dbReference type="Pfam" id="PF13920">
    <property type="entry name" value="zf-C3HC4_3"/>
    <property type="match status" value="1"/>
</dbReference>
<dbReference type="GO" id="GO:0006511">
    <property type="term" value="P:ubiquitin-dependent protein catabolic process"/>
    <property type="evidence" value="ECO:0007669"/>
    <property type="project" value="TreeGrafter"/>
</dbReference>
<name>A5D9Z2_PICGU</name>
<reference evidence="2 3" key="1">
    <citation type="journal article" date="2009" name="Nature">
        <title>Evolution of pathogenicity and sexual reproduction in eight Candida genomes.</title>
        <authorList>
            <person name="Butler G."/>
            <person name="Rasmussen M.D."/>
            <person name="Lin M.F."/>
            <person name="Santos M.A."/>
            <person name="Sakthikumar S."/>
            <person name="Munro C.A."/>
            <person name="Rheinbay E."/>
            <person name="Grabherr M."/>
            <person name="Forche A."/>
            <person name="Reedy J.L."/>
            <person name="Agrafioti I."/>
            <person name="Arnaud M.B."/>
            <person name="Bates S."/>
            <person name="Brown A.J."/>
            <person name="Brunke S."/>
            <person name="Costanzo M.C."/>
            <person name="Fitzpatrick D.A."/>
            <person name="de Groot P.W."/>
            <person name="Harris D."/>
            <person name="Hoyer L.L."/>
            <person name="Hube B."/>
            <person name="Klis F.M."/>
            <person name="Kodira C."/>
            <person name="Lennard N."/>
            <person name="Logue M.E."/>
            <person name="Martin R."/>
            <person name="Neiman A.M."/>
            <person name="Nikolaou E."/>
            <person name="Quail M.A."/>
            <person name="Quinn J."/>
            <person name="Santos M.C."/>
            <person name="Schmitzberger F.F."/>
            <person name="Sherlock G."/>
            <person name="Shah P."/>
            <person name="Silverstein K.A."/>
            <person name="Skrzypek M.S."/>
            <person name="Soll D."/>
            <person name="Staggs R."/>
            <person name="Stansfield I."/>
            <person name="Stumpf M.P."/>
            <person name="Sudbery P.E."/>
            <person name="Srikantha T."/>
            <person name="Zeng Q."/>
            <person name="Berman J."/>
            <person name="Berriman M."/>
            <person name="Heitman J."/>
            <person name="Gow N.A."/>
            <person name="Lorenz M.C."/>
            <person name="Birren B.W."/>
            <person name="Kellis M."/>
            <person name="Cuomo C.A."/>
        </authorList>
    </citation>
    <scope>NUCLEOTIDE SEQUENCE [LARGE SCALE GENOMIC DNA]</scope>
    <source>
        <strain evidence="3">ATCC 6260 / CBS 566 / DSM 6381 / JCM 1539 / NBRC 10279 / NRRL Y-324</strain>
    </source>
</reference>
<dbReference type="OMA" id="ERMNVTP"/>
<dbReference type="EMBL" id="CH408155">
    <property type="protein sequence ID" value="EDK35999.2"/>
    <property type="molecule type" value="Genomic_DNA"/>
</dbReference>
<keyword evidence="1" id="KW-1133">Transmembrane helix</keyword>
<dbReference type="Gene3D" id="3.30.40.10">
    <property type="entry name" value="Zinc/RING finger domain, C3HC4 (zinc finger)"/>
    <property type="match status" value="1"/>
</dbReference>
<dbReference type="OrthoDB" id="66726at2759"/>
<dbReference type="eggNOG" id="ENOG502S2K4">
    <property type="taxonomic scope" value="Eukaryota"/>
</dbReference>
<feature type="transmembrane region" description="Helical" evidence="1">
    <location>
        <begin position="234"/>
        <end position="254"/>
    </location>
</feature>
<gene>
    <name evidence="2" type="ORF">PGUG_00097</name>
</gene>
<dbReference type="VEuPathDB" id="FungiDB:PGUG_00097"/>
<dbReference type="FunCoup" id="A5D9Z2">
    <property type="interactions" value="34"/>
</dbReference>
<dbReference type="HOGENOM" id="CLU_026112_0_0_1"/>
<feature type="transmembrane region" description="Helical" evidence="1">
    <location>
        <begin position="266"/>
        <end position="287"/>
    </location>
</feature>
<dbReference type="GeneID" id="5128852"/>
<keyword evidence="1" id="KW-0812">Transmembrane</keyword>
<dbReference type="KEGG" id="pgu:PGUG_00097"/>
<dbReference type="InParanoid" id="A5D9Z2"/>
<evidence type="ECO:0000313" key="2">
    <source>
        <dbReference type="EMBL" id="EDK35999.2"/>
    </source>
</evidence>
<dbReference type="InterPro" id="IPR013083">
    <property type="entry name" value="Znf_RING/FYVE/PHD"/>
</dbReference>
<keyword evidence="3" id="KW-1185">Reference proteome</keyword>
<feature type="transmembrane region" description="Helical" evidence="1">
    <location>
        <begin position="293"/>
        <end position="315"/>
    </location>
</feature>
<dbReference type="GO" id="GO:0061630">
    <property type="term" value="F:ubiquitin protein ligase activity"/>
    <property type="evidence" value="ECO:0007669"/>
    <property type="project" value="TreeGrafter"/>
</dbReference>
<dbReference type="PANTHER" id="PTHR22696">
    <property type="entry name" value="E3 UBIQUITIN-PROTEIN LIGASE RNF26"/>
    <property type="match status" value="1"/>
</dbReference>
<evidence type="ECO:0000256" key="1">
    <source>
        <dbReference type="SAM" id="Phobius"/>
    </source>
</evidence>
<dbReference type="AlphaFoldDB" id="A5D9Z2"/>
<feature type="transmembrane region" description="Helical" evidence="1">
    <location>
        <begin position="39"/>
        <end position="63"/>
    </location>
</feature>
<accession>A5D9Z2</accession>
<evidence type="ECO:0008006" key="4">
    <source>
        <dbReference type="Google" id="ProtNLM"/>
    </source>
</evidence>
<dbReference type="RefSeq" id="XP_001486720.2">
    <property type="nucleotide sequence ID" value="XM_001486670.1"/>
</dbReference>
<dbReference type="GO" id="GO:0016567">
    <property type="term" value="P:protein ubiquitination"/>
    <property type="evidence" value="ECO:0007669"/>
    <property type="project" value="TreeGrafter"/>
</dbReference>
<keyword evidence="1" id="KW-0472">Membrane</keyword>
<organism evidence="2 3">
    <name type="scientific">Meyerozyma guilliermondii (strain ATCC 6260 / CBS 566 / DSM 6381 / JCM 1539 / NBRC 10279 / NRRL Y-324)</name>
    <name type="common">Yeast</name>
    <name type="synonym">Candida guilliermondii</name>
    <dbReference type="NCBI Taxonomy" id="294746"/>
    <lineage>
        <taxon>Eukaryota</taxon>
        <taxon>Fungi</taxon>
        <taxon>Dikarya</taxon>
        <taxon>Ascomycota</taxon>
        <taxon>Saccharomycotina</taxon>
        <taxon>Pichiomycetes</taxon>
        <taxon>Debaryomycetaceae</taxon>
        <taxon>Meyerozyma</taxon>
    </lineage>
</organism>
<proteinExistence type="predicted"/>
<dbReference type="PANTHER" id="PTHR22696:SF1">
    <property type="entry name" value="E3 UBIQUITIN-PROTEIN LIGASE RNF26"/>
    <property type="match status" value="1"/>
</dbReference>
<dbReference type="Proteomes" id="UP000001997">
    <property type="component" value="Unassembled WGS sequence"/>
</dbReference>